<name>A0ABZ1JSL4_9ACTN</name>
<evidence type="ECO:0000256" key="1">
    <source>
        <dbReference type="ARBA" id="ARBA00023015"/>
    </source>
</evidence>
<dbReference type="PROSITE" id="PS50977">
    <property type="entry name" value="HTH_TETR_2"/>
    <property type="match status" value="1"/>
</dbReference>
<dbReference type="Proteomes" id="UP001432166">
    <property type="component" value="Chromosome"/>
</dbReference>
<organism evidence="6 7">
    <name type="scientific">Streptomyces tauricus</name>
    <dbReference type="NCBI Taxonomy" id="68274"/>
    <lineage>
        <taxon>Bacteria</taxon>
        <taxon>Bacillati</taxon>
        <taxon>Actinomycetota</taxon>
        <taxon>Actinomycetes</taxon>
        <taxon>Kitasatosporales</taxon>
        <taxon>Streptomycetaceae</taxon>
        <taxon>Streptomyces</taxon>
        <taxon>Streptomyces aurantiacus group</taxon>
    </lineage>
</organism>
<dbReference type="RefSeq" id="WP_328939154.1">
    <property type="nucleotide sequence ID" value="NZ_CP108133.1"/>
</dbReference>
<evidence type="ECO:0000259" key="5">
    <source>
        <dbReference type="PROSITE" id="PS50977"/>
    </source>
</evidence>
<feature type="domain" description="HTH tetR-type" evidence="5">
    <location>
        <begin position="23"/>
        <end position="83"/>
    </location>
</feature>
<keyword evidence="1" id="KW-0805">Transcription regulation</keyword>
<dbReference type="Pfam" id="PF17932">
    <property type="entry name" value="TetR_C_24"/>
    <property type="match status" value="1"/>
</dbReference>
<dbReference type="InterPro" id="IPR001647">
    <property type="entry name" value="HTH_TetR"/>
</dbReference>
<dbReference type="InterPro" id="IPR041490">
    <property type="entry name" value="KstR2_TetR_C"/>
</dbReference>
<evidence type="ECO:0000256" key="4">
    <source>
        <dbReference type="PROSITE-ProRule" id="PRU00335"/>
    </source>
</evidence>
<protein>
    <submittedName>
        <fullName evidence="6">TetR/AcrR family transcriptional regulator</fullName>
    </submittedName>
</protein>
<dbReference type="Gene3D" id="1.10.357.10">
    <property type="entry name" value="Tetracycline Repressor, domain 2"/>
    <property type="match status" value="1"/>
</dbReference>
<dbReference type="PANTHER" id="PTHR30055:SF234">
    <property type="entry name" value="HTH-TYPE TRANSCRIPTIONAL REGULATOR BETI"/>
    <property type="match status" value="1"/>
</dbReference>
<dbReference type="InterPro" id="IPR036271">
    <property type="entry name" value="Tet_transcr_reg_TetR-rel_C_sf"/>
</dbReference>
<proteinExistence type="predicted"/>
<accession>A0ABZ1JSL4</accession>
<keyword evidence="3" id="KW-0804">Transcription</keyword>
<dbReference type="SUPFAM" id="SSF46689">
    <property type="entry name" value="Homeodomain-like"/>
    <property type="match status" value="1"/>
</dbReference>
<dbReference type="Pfam" id="PF00440">
    <property type="entry name" value="TetR_N"/>
    <property type="match status" value="1"/>
</dbReference>
<keyword evidence="7" id="KW-1185">Reference proteome</keyword>
<evidence type="ECO:0000256" key="3">
    <source>
        <dbReference type="ARBA" id="ARBA00023163"/>
    </source>
</evidence>
<dbReference type="PANTHER" id="PTHR30055">
    <property type="entry name" value="HTH-TYPE TRANSCRIPTIONAL REGULATOR RUTR"/>
    <property type="match status" value="1"/>
</dbReference>
<feature type="DNA-binding region" description="H-T-H motif" evidence="4">
    <location>
        <begin position="46"/>
        <end position="65"/>
    </location>
</feature>
<keyword evidence="2 4" id="KW-0238">DNA-binding</keyword>
<reference evidence="6" key="1">
    <citation type="submission" date="2022-10" db="EMBL/GenBank/DDBJ databases">
        <title>The complete genomes of actinobacterial strains from the NBC collection.</title>
        <authorList>
            <person name="Joergensen T.S."/>
            <person name="Alvarez Arevalo M."/>
            <person name="Sterndorff E.B."/>
            <person name="Faurdal D."/>
            <person name="Vuksanovic O."/>
            <person name="Mourched A.-S."/>
            <person name="Charusanti P."/>
            <person name="Shaw S."/>
            <person name="Blin K."/>
            <person name="Weber T."/>
        </authorList>
    </citation>
    <scope>NUCLEOTIDE SEQUENCE</scope>
    <source>
        <strain evidence="6">NBC_00189</strain>
    </source>
</reference>
<evidence type="ECO:0000256" key="2">
    <source>
        <dbReference type="ARBA" id="ARBA00023125"/>
    </source>
</evidence>
<dbReference type="Gene3D" id="1.10.10.60">
    <property type="entry name" value="Homeodomain-like"/>
    <property type="match status" value="1"/>
</dbReference>
<dbReference type="InterPro" id="IPR009057">
    <property type="entry name" value="Homeodomain-like_sf"/>
</dbReference>
<dbReference type="InterPro" id="IPR050109">
    <property type="entry name" value="HTH-type_TetR-like_transc_reg"/>
</dbReference>
<gene>
    <name evidence="6" type="ORF">OG288_36640</name>
</gene>
<dbReference type="PRINTS" id="PR00455">
    <property type="entry name" value="HTHTETR"/>
</dbReference>
<sequence>MTVQATPYVAYPRPDVAEKLRLPPGRLRILDAAAEAFMERGYDSTSIDEIADRIGATKGAVYYNYRSKLDIFLAVYERGMLLLEERTADALQKCADATSAERLRAVSVAHADNIMSNYTYHVVIQSGVEQRRQMALKDADRTRLSELDQMRTHHESLIQAFIDEGQRDGSIRDMPARLATRTLIGGIVGIAIWYRPRTGQTQDERLDMAGEVVELLLTGLLPR</sequence>
<evidence type="ECO:0000313" key="7">
    <source>
        <dbReference type="Proteomes" id="UP001432166"/>
    </source>
</evidence>
<dbReference type="EMBL" id="CP108133">
    <property type="protein sequence ID" value="WTP53363.1"/>
    <property type="molecule type" value="Genomic_DNA"/>
</dbReference>
<dbReference type="SUPFAM" id="SSF48498">
    <property type="entry name" value="Tetracyclin repressor-like, C-terminal domain"/>
    <property type="match status" value="1"/>
</dbReference>
<evidence type="ECO:0000313" key="6">
    <source>
        <dbReference type="EMBL" id="WTP53363.1"/>
    </source>
</evidence>